<sequence>MSKANPRAQGNTGVEPGTVLMITIMALVFGGGVAIAAIHTLAAKLTGQPTPEEVTFNPLGMIITTIKGEVEWTTPAKVIGIAMAVVVVAVGFCGWIFLSSRKPKTQIDKAAKSYLSANSDVESLSKKKATVFAEKNFTDPAVHAHPGLKFGHVIGKKSKGLYSTWEDLYLVIFGPRMGKTTTQVIPAIVDAPGPVVTTSNKRDIVDDTIGVTGARGTVWVFDPQDIAAGTTQQRWYFDPLDTIRRDPMTMDAAASALADIFLCASRGADSGGDEYFTNAGKDLLSRTFLAATLSNRPLTDVFAWINDESDSTPVDILDGYPEWHLQAKALAATYGLTEKTRSGVFSQAQQMASVLGRRSASRWVTPQPGAKRFSAYDFVRSSHDTLYLLSKEGPANAAALTTALVAAVMEEAERYGEECGGRLPVPLVAPLDETANVVRWPELPKLYSHYGSRSIILMTILQSYAQGVGVWGEHGMEALWSAASIMLYGGGVRDEKMLNKLEALIGEAAVRTTSTSSSRDGRSTSTSFQEQKILNVAELASMPAGRVAVFAAKRRPLMVATEPFWQRSWDASIRQHLAIKE</sequence>
<dbReference type="PANTHER" id="PTHR37937:SF1">
    <property type="entry name" value="CONJUGATIVE TRANSFER: DNA TRANSPORT"/>
    <property type="match status" value="1"/>
</dbReference>
<dbReference type="RefSeq" id="WP_088267332.1">
    <property type="nucleotide sequence ID" value="NZ_CBCSFR010000035.1"/>
</dbReference>
<dbReference type="InterPro" id="IPR032689">
    <property type="entry name" value="TraG-D_C"/>
</dbReference>
<keyword evidence="3 6" id="KW-0812">Transmembrane</keyword>
<evidence type="ECO:0000256" key="3">
    <source>
        <dbReference type="ARBA" id="ARBA00022692"/>
    </source>
</evidence>
<dbReference type="EMBL" id="JADQUG010000004">
    <property type="protein sequence ID" value="MBG9353417.1"/>
    <property type="molecule type" value="Genomic_DNA"/>
</dbReference>
<dbReference type="CDD" id="cd01127">
    <property type="entry name" value="TrwB_TraG_TraD_VirD4"/>
    <property type="match status" value="1"/>
</dbReference>
<proteinExistence type="predicted"/>
<dbReference type="SUPFAM" id="SSF52540">
    <property type="entry name" value="P-loop containing nucleoside triphosphate hydrolases"/>
    <property type="match status" value="1"/>
</dbReference>
<evidence type="ECO:0000256" key="6">
    <source>
        <dbReference type="SAM" id="Phobius"/>
    </source>
</evidence>
<evidence type="ECO:0000259" key="7">
    <source>
        <dbReference type="Pfam" id="PF12696"/>
    </source>
</evidence>
<evidence type="ECO:0000256" key="5">
    <source>
        <dbReference type="ARBA" id="ARBA00023136"/>
    </source>
</evidence>
<gene>
    <name evidence="8" type="ORF">I4J41_01985</name>
</gene>
<dbReference type="InterPro" id="IPR027417">
    <property type="entry name" value="P-loop_NTPase"/>
</dbReference>
<feature type="transmembrane region" description="Helical" evidence="6">
    <location>
        <begin position="78"/>
        <end position="98"/>
    </location>
</feature>
<dbReference type="PANTHER" id="PTHR37937">
    <property type="entry name" value="CONJUGATIVE TRANSFER: DNA TRANSPORT"/>
    <property type="match status" value="1"/>
</dbReference>
<feature type="transmembrane region" description="Helical" evidence="6">
    <location>
        <begin position="20"/>
        <end position="42"/>
    </location>
</feature>
<dbReference type="Gene3D" id="3.40.50.300">
    <property type="entry name" value="P-loop containing nucleotide triphosphate hydrolases"/>
    <property type="match status" value="1"/>
</dbReference>
<keyword evidence="5 6" id="KW-0472">Membrane</keyword>
<keyword evidence="2" id="KW-1003">Cell membrane</keyword>
<comment type="caution">
    <text evidence="8">The sequence shown here is derived from an EMBL/GenBank/DDBJ whole genome shotgun (WGS) entry which is preliminary data.</text>
</comment>
<dbReference type="InterPro" id="IPR051539">
    <property type="entry name" value="T4SS-coupling_protein"/>
</dbReference>
<keyword evidence="9" id="KW-1185">Reference proteome</keyword>
<evidence type="ECO:0000256" key="1">
    <source>
        <dbReference type="ARBA" id="ARBA00004651"/>
    </source>
</evidence>
<evidence type="ECO:0000256" key="4">
    <source>
        <dbReference type="ARBA" id="ARBA00022989"/>
    </source>
</evidence>
<protein>
    <submittedName>
        <fullName evidence="8">TraM recognition domain-containing protein</fullName>
    </submittedName>
</protein>
<name>A0ABS0LB14_9CORY</name>
<evidence type="ECO:0000256" key="2">
    <source>
        <dbReference type="ARBA" id="ARBA00022475"/>
    </source>
</evidence>
<accession>A0ABS0LB14</accession>
<keyword evidence="4 6" id="KW-1133">Transmembrane helix</keyword>
<evidence type="ECO:0000313" key="8">
    <source>
        <dbReference type="EMBL" id="MBG9353417.1"/>
    </source>
</evidence>
<comment type="subcellular location">
    <subcellularLocation>
        <location evidence="1">Cell membrane</location>
        <topology evidence="1">Multi-pass membrane protein</topology>
    </subcellularLocation>
</comment>
<reference evidence="8 9" key="1">
    <citation type="journal article" date="2020" name="J. Clin. Microbiol.">
        <title>Assessing the Genetic Diversity of Austrian Corynebacterium diphtheriae Clinical Isolates, 2011-2019.</title>
        <authorList>
            <person name="Schaeffer J."/>
            <person name="Huhulescu S."/>
            <person name="Stoeger A."/>
            <person name="Allerberger F."/>
            <person name="Ruppitsch W."/>
        </authorList>
    </citation>
    <scope>NUCLEOTIDE SEQUENCE [LARGE SCALE GENOMIC DNA]</scope>
    <source>
        <strain evidence="8 9">04-17</strain>
    </source>
</reference>
<dbReference type="Proteomes" id="UP000615580">
    <property type="component" value="Unassembled WGS sequence"/>
</dbReference>
<evidence type="ECO:0000313" key="9">
    <source>
        <dbReference type="Proteomes" id="UP000615580"/>
    </source>
</evidence>
<organism evidence="8 9">
    <name type="scientific">Corynebacterium belfantii</name>
    <dbReference type="NCBI Taxonomy" id="2014537"/>
    <lineage>
        <taxon>Bacteria</taxon>
        <taxon>Bacillati</taxon>
        <taxon>Actinomycetota</taxon>
        <taxon>Actinomycetes</taxon>
        <taxon>Mycobacteriales</taxon>
        <taxon>Corynebacteriaceae</taxon>
        <taxon>Corynebacterium</taxon>
    </lineage>
</organism>
<dbReference type="Pfam" id="PF12696">
    <property type="entry name" value="TraG-D_C"/>
    <property type="match status" value="1"/>
</dbReference>
<feature type="domain" description="TraD/TraG TraM recognition site" evidence="7">
    <location>
        <begin position="426"/>
        <end position="543"/>
    </location>
</feature>